<gene>
    <name evidence="1" type="ORF">ACFSO8_00675</name>
</gene>
<sequence>MKKTILFLALASIAVVSCRKDDTEDTVEEVSVETQNNYDDQAAKNFLETHYLDAKGNIKELTATDAVNTKLADLNPVTLPSGVIYIMRAGAQPEPGEAIGNYDLIRLMVRATNYVATKTDNVVSFSSAQTFKNTISGAGVPEVDPAYFYVKKSVLDNATTDATKQRSYYEIEGFQEALKKFKAYDIPDESNYNLQGVIIVPSRAAFARDSHYNYSGISFKDRSFVFNFQIYKTTHFNAER</sequence>
<dbReference type="Proteomes" id="UP001597394">
    <property type="component" value="Unassembled WGS sequence"/>
</dbReference>
<name>A0ABW5K7R6_9FLAO</name>
<protein>
    <submittedName>
        <fullName evidence="1">Uncharacterized protein</fullName>
    </submittedName>
</protein>
<dbReference type="EMBL" id="JBHULG010000001">
    <property type="protein sequence ID" value="MFD2543965.1"/>
    <property type="molecule type" value="Genomic_DNA"/>
</dbReference>
<proteinExistence type="predicted"/>
<comment type="caution">
    <text evidence="1">The sequence shown here is derived from an EMBL/GenBank/DDBJ whole genome shotgun (WGS) entry which is preliminary data.</text>
</comment>
<keyword evidence="2" id="KW-1185">Reference proteome</keyword>
<dbReference type="PROSITE" id="PS51257">
    <property type="entry name" value="PROKAR_LIPOPROTEIN"/>
    <property type="match status" value="1"/>
</dbReference>
<evidence type="ECO:0000313" key="2">
    <source>
        <dbReference type="Proteomes" id="UP001597394"/>
    </source>
</evidence>
<evidence type="ECO:0000313" key="1">
    <source>
        <dbReference type="EMBL" id="MFD2543965.1"/>
    </source>
</evidence>
<dbReference type="RefSeq" id="WP_255926525.1">
    <property type="nucleotide sequence ID" value="NZ_JANFQP010000001.1"/>
</dbReference>
<reference evidence="2" key="1">
    <citation type="journal article" date="2019" name="Int. J. Syst. Evol. Microbiol.">
        <title>The Global Catalogue of Microorganisms (GCM) 10K type strain sequencing project: providing services to taxonomists for standard genome sequencing and annotation.</title>
        <authorList>
            <consortium name="The Broad Institute Genomics Platform"/>
            <consortium name="The Broad Institute Genome Sequencing Center for Infectious Disease"/>
            <person name="Wu L."/>
            <person name="Ma J."/>
        </authorList>
    </citation>
    <scope>NUCLEOTIDE SEQUENCE [LARGE SCALE GENOMIC DNA]</scope>
    <source>
        <strain evidence="2">KCTC 52204</strain>
    </source>
</reference>
<organism evidence="1 2">
    <name type="scientific">Kaistella montana</name>
    <dbReference type="NCBI Taxonomy" id="1849733"/>
    <lineage>
        <taxon>Bacteria</taxon>
        <taxon>Pseudomonadati</taxon>
        <taxon>Bacteroidota</taxon>
        <taxon>Flavobacteriia</taxon>
        <taxon>Flavobacteriales</taxon>
        <taxon>Weeksellaceae</taxon>
        <taxon>Chryseobacterium group</taxon>
        <taxon>Kaistella</taxon>
    </lineage>
</organism>
<accession>A0ABW5K7R6</accession>